<evidence type="ECO:0000313" key="3">
    <source>
        <dbReference type="Proteomes" id="UP000295367"/>
    </source>
</evidence>
<sequence>MVKRNQLAGIIRLFFLVLALQGTAQAAQISDDYLKGYLTSILERSLNWERGSYALDVQQGTATLTLPEGSSARQAQAREELRDIDGLQGLNFVNDKPEAQMPVKTKRLYKALAVTQSKVPLPTGDLFRPLIADPKQPQFFVSYRRYDISGTTINTGAVGFGESFGFYRLQGEKPGDGLQISLSGGLFAQFDLDAPSSDLVNADYIIGLPITYRRGDYSARVRLYHQSSHLGDEYLLRVKPERVNLSYEAVEVITSKKWDNWRAYFGGEYLLHREPANLDRISLHGGGEYIGSTNYWGIGRFVAGLDLKSFQEHGWSIDTSLKAGFEVGQPDPGGRRMRLMAEVFSGYAPHGQFYNERINYYGLGMYFGF</sequence>
<evidence type="ECO:0000313" key="2">
    <source>
        <dbReference type="EMBL" id="TCV86334.1"/>
    </source>
</evidence>
<dbReference type="AlphaFoldDB" id="A0A4R3Y742"/>
<gene>
    <name evidence="2" type="ORF">EDC63_10721</name>
</gene>
<organism evidence="2 3">
    <name type="scientific">Sulfurirhabdus autotrophica</name>
    <dbReference type="NCBI Taxonomy" id="1706046"/>
    <lineage>
        <taxon>Bacteria</taxon>
        <taxon>Pseudomonadati</taxon>
        <taxon>Pseudomonadota</taxon>
        <taxon>Betaproteobacteria</taxon>
        <taxon>Nitrosomonadales</taxon>
        <taxon>Sulfuricellaceae</taxon>
        <taxon>Sulfurirhabdus</taxon>
    </lineage>
</organism>
<proteinExistence type="predicted"/>
<dbReference type="EMBL" id="SMCO01000007">
    <property type="protein sequence ID" value="TCV86334.1"/>
    <property type="molecule type" value="Genomic_DNA"/>
</dbReference>
<dbReference type="RefSeq" id="WP_124945167.1">
    <property type="nucleotide sequence ID" value="NZ_BHVT01000009.1"/>
</dbReference>
<keyword evidence="1" id="KW-0732">Signal</keyword>
<dbReference type="Proteomes" id="UP000295367">
    <property type="component" value="Unassembled WGS sequence"/>
</dbReference>
<accession>A0A4R3Y742</accession>
<feature type="signal peptide" evidence="1">
    <location>
        <begin position="1"/>
        <end position="26"/>
    </location>
</feature>
<comment type="caution">
    <text evidence="2">The sequence shown here is derived from an EMBL/GenBank/DDBJ whole genome shotgun (WGS) entry which is preliminary data.</text>
</comment>
<name>A0A4R3Y742_9PROT</name>
<dbReference type="Pfam" id="PF06727">
    <property type="entry name" value="DUF1207"/>
    <property type="match status" value="1"/>
</dbReference>
<dbReference type="InterPro" id="IPR009599">
    <property type="entry name" value="DUF1207"/>
</dbReference>
<evidence type="ECO:0000256" key="1">
    <source>
        <dbReference type="SAM" id="SignalP"/>
    </source>
</evidence>
<reference evidence="2 3" key="1">
    <citation type="submission" date="2019-03" db="EMBL/GenBank/DDBJ databases">
        <title>Genomic Encyclopedia of Type Strains, Phase IV (KMG-IV): sequencing the most valuable type-strain genomes for metagenomic binning, comparative biology and taxonomic classification.</title>
        <authorList>
            <person name="Goeker M."/>
        </authorList>
    </citation>
    <scope>NUCLEOTIDE SEQUENCE [LARGE SCALE GENOMIC DNA]</scope>
    <source>
        <strain evidence="2 3">DSM 100309</strain>
    </source>
</reference>
<keyword evidence="3" id="KW-1185">Reference proteome</keyword>
<protein>
    <submittedName>
        <fullName evidence="2">Uncharacterized protein DUF1207</fullName>
    </submittedName>
</protein>
<dbReference type="OrthoDB" id="238106at2"/>
<feature type="chain" id="PRO_5020943979" evidence="1">
    <location>
        <begin position="27"/>
        <end position="369"/>
    </location>
</feature>